<proteinExistence type="predicted"/>
<organism evidence="1">
    <name type="scientific">Aureoumbra lagunensis</name>
    <dbReference type="NCBI Taxonomy" id="44058"/>
    <lineage>
        <taxon>Eukaryota</taxon>
        <taxon>Sar</taxon>
        <taxon>Stramenopiles</taxon>
        <taxon>Ochrophyta</taxon>
        <taxon>Pelagophyceae</taxon>
        <taxon>Pelagomonadales</taxon>
        <taxon>Aureoumbra</taxon>
    </lineage>
</organism>
<dbReference type="EMBL" id="HBIJ01019002">
    <property type="protein sequence ID" value="CAE0371701.1"/>
    <property type="molecule type" value="Transcribed_RNA"/>
</dbReference>
<sequence length="108" mass="12149">MLETRGSQWNEAKQTRFSQIHCFECARNVGALYSQKYEGAEPGQPFRCCKLAIIVERRAGIKSSNYNNLVFQSTSRIEANDVVESLLKVKGGYCGDPVTNKRTLKSLN</sequence>
<name>A0A6S8EQN7_9STRA</name>
<protein>
    <submittedName>
        <fullName evidence="1">Uncharacterized protein</fullName>
    </submittedName>
</protein>
<accession>A0A6S8EQN7</accession>
<evidence type="ECO:0000313" key="1">
    <source>
        <dbReference type="EMBL" id="CAE0371694.1"/>
    </source>
</evidence>
<reference evidence="1" key="1">
    <citation type="submission" date="2021-01" db="EMBL/GenBank/DDBJ databases">
        <authorList>
            <person name="Corre E."/>
            <person name="Pelletier E."/>
            <person name="Niang G."/>
            <person name="Scheremetjew M."/>
            <person name="Finn R."/>
            <person name="Kale V."/>
            <person name="Holt S."/>
            <person name="Cochrane G."/>
            <person name="Meng A."/>
            <person name="Brown T."/>
            <person name="Cohen L."/>
        </authorList>
    </citation>
    <scope>NUCLEOTIDE SEQUENCE</scope>
    <source>
        <strain evidence="1">CCMP1510</strain>
    </source>
</reference>
<dbReference type="AlphaFoldDB" id="A0A6S8EQN7"/>
<dbReference type="EMBL" id="HBIJ01018995">
    <property type="protein sequence ID" value="CAE0371694.1"/>
    <property type="molecule type" value="Transcribed_RNA"/>
</dbReference>
<gene>
    <name evidence="1" type="ORF">ALAG00032_LOCUS12476</name>
    <name evidence="2" type="ORF">ALAG00032_LOCUS12483</name>
</gene>
<evidence type="ECO:0000313" key="2">
    <source>
        <dbReference type="EMBL" id="CAE0371701.1"/>
    </source>
</evidence>